<comment type="caution">
    <text evidence="1">The sequence shown here is derived from an EMBL/GenBank/DDBJ whole genome shotgun (WGS) entry which is preliminary data.</text>
</comment>
<organism evidence="1 2">
    <name type="scientific">Elysia crispata</name>
    <name type="common">lettuce slug</name>
    <dbReference type="NCBI Taxonomy" id="231223"/>
    <lineage>
        <taxon>Eukaryota</taxon>
        <taxon>Metazoa</taxon>
        <taxon>Spiralia</taxon>
        <taxon>Lophotrochozoa</taxon>
        <taxon>Mollusca</taxon>
        <taxon>Gastropoda</taxon>
        <taxon>Heterobranchia</taxon>
        <taxon>Euthyneura</taxon>
        <taxon>Panpulmonata</taxon>
        <taxon>Sacoglossa</taxon>
        <taxon>Placobranchoidea</taxon>
        <taxon>Plakobranchidae</taxon>
        <taxon>Elysia</taxon>
    </lineage>
</organism>
<accession>A0AAE1BAI9</accession>
<evidence type="ECO:0000313" key="2">
    <source>
        <dbReference type="Proteomes" id="UP001283361"/>
    </source>
</evidence>
<dbReference type="Proteomes" id="UP001283361">
    <property type="component" value="Unassembled WGS sequence"/>
</dbReference>
<dbReference type="EMBL" id="JAWDGP010000228">
    <property type="protein sequence ID" value="KAK3802550.1"/>
    <property type="molecule type" value="Genomic_DNA"/>
</dbReference>
<dbReference type="AlphaFoldDB" id="A0AAE1BAI9"/>
<keyword evidence="2" id="KW-1185">Reference proteome</keyword>
<evidence type="ECO:0000313" key="1">
    <source>
        <dbReference type="EMBL" id="KAK3802550.1"/>
    </source>
</evidence>
<protein>
    <submittedName>
        <fullName evidence="1">Uncharacterized protein</fullName>
    </submittedName>
</protein>
<reference evidence="1" key="1">
    <citation type="journal article" date="2023" name="G3 (Bethesda)">
        <title>A reference genome for the long-term kleptoplast-retaining sea slug Elysia crispata morphotype clarki.</title>
        <authorList>
            <person name="Eastman K.E."/>
            <person name="Pendleton A.L."/>
            <person name="Shaikh M.A."/>
            <person name="Suttiyut T."/>
            <person name="Ogas R."/>
            <person name="Tomko P."/>
            <person name="Gavelis G."/>
            <person name="Widhalm J.R."/>
            <person name="Wisecaver J.H."/>
        </authorList>
    </citation>
    <scope>NUCLEOTIDE SEQUENCE</scope>
    <source>
        <strain evidence="1">ECLA1</strain>
    </source>
</reference>
<name>A0AAE1BAI9_9GAST</name>
<proteinExistence type="predicted"/>
<gene>
    <name evidence="1" type="ORF">RRG08_033209</name>
</gene>
<sequence>MKNHTKEWFFFVWSENASSGSELLFPRYAATAVKYGTRTLIKAAVEVKKKSGIALVKPAVQQRGEVFLLINEISSAIDRSGKLYPDESQFTEDHRNDQRRVRENK</sequence>